<keyword evidence="6" id="KW-0539">Nucleus</keyword>
<dbReference type="GO" id="GO:0044545">
    <property type="term" value="C:NSL complex"/>
    <property type="evidence" value="ECO:0007669"/>
    <property type="project" value="TreeGrafter"/>
</dbReference>
<evidence type="ECO:0000256" key="1">
    <source>
        <dbReference type="ARBA" id="ARBA00010107"/>
    </source>
</evidence>
<name>A0A5S6Q9Z4_TRIMR</name>
<dbReference type="STRING" id="70415.A0A5S6Q9Z4"/>
<dbReference type="InterPro" id="IPR016197">
    <property type="entry name" value="Chromo-like_dom_sf"/>
</dbReference>
<dbReference type="InterPro" id="IPR050603">
    <property type="entry name" value="MYST_HAT"/>
</dbReference>
<proteinExistence type="inferred from homology"/>
<dbReference type="Gene3D" id="3.30.60.60">
    <property type="entry name" value="N-acetyl transferase-like"/>
    <property type="match status" value="1"/>
</dbReference>
<evidence type="ECO:0000313" key="9">
    <source>
        <dbReference type="WBParaSite" id="TMUE_1000004008.1"/>
    </source>
</evidence>
<evidence type="ECO:0000256" key="4">
    <source>
        <dbReference type="ARBA" id="ARBA00022990"/>
    </source>
</evidence>
<evidence type="ECO:0000256" key="5">
    <source>
        <dbReference type="PIRSR" id="PIRSR602717-51"/>
    </source>
</evidence>
<feature type="domain" description="MYST-type HAT" evidence="7">
    <location>
        <begin position="135"/>
        <end position="413"/>
    </location>
</feature>
<evidence type="ECO:0000313" key="8">
    <source>
        <dbReference type="Proteomes" id="UP000046395"/>
    </source>
</evidence>
<evidence type="ECO:0000256" key="2">
    <source>
        <dbReference type="ARBA" id="ARBA00013184"/>
    </source>
</evidence>
<keyword evidence="3" id="KW-0808">Transferase</keyword>
<dbReference type="Proteomes" id="UP000046395">
    <property type="component" value="Unassembled WGS sequence"/>
</dbReference>
<comment type="subcellular location">
    <subcellularLocation>
        <location evidence="6">Nucleus</location>
    </subcellularLocation>
</comment>
<dbReference type="SUPFAM" id="SSF55729">
    <property type="entry name" value="Acyl-CoA N-acyltransferases (Nat)"/>
    <property type="match status" value="1"/>
</dbReference>
<reference evidence="9" key="1">
    <citation type="submission" date="2019-12" db="UniProtKB">
        <authorList>
            <consortium name="WormBaseParasite"/>
        </authorList>
    </citation>
    <scope>IDENTIFICATION</scope>
</reference>
<dbReference type="PANTHER" id="PTHR10615:SF82">
    <property type="entry name" value="HISTONE ACETYLTRANSFERASE KAT8"/>
    <property type="match status" value="1"/>
</dbReference>
<dbReference type="InterPro" id="IPR025995">
    <property type="entry name" value="Tudor-knot"/>
</dbReference>
<dbReference type="PANTHER" id="PTHR10615">
    <property type="entry name" value="HISTONE ACETYLTRANSFERASE"/>
    <property type="match status" value="1"/>
</dbReference>
<dbReference type="InterPro" id="IPR040706">
    <property type="entry name" value="Zf-MYST"/>
</dbReference>
<evidence type="ECO:0000256" key="6">
    <source>
        <dbReference type="RuleBase" id="RU361211"/>
    </source>
</evidence>
<keyword evidence="8" id="KW-1185">Reference proteome</keyword>
<protein>
    <recommendedName>
        <fullName evidence="2 6">Histone acetyltransferase</fullName>
        <ecNumber evidence="2 6">2.3.1.48</ecNumber>
    </recommendedName>
</protein>
<dbReference type="Gene3D" id="3.40.630.30">
    <property type="match status" value="1"/>
</dbReference>
<dbReference type="InterPro" id="IPR016181">
    <property type="entry name" value="Acyl_CoA_acyltransferase"/>
</dbReference>
<dbReference type="InterPro" id="IPR036388">
    <property type="entry name" value="WH-like_DNA-bd_sf"/>
</dbReference>
<dbReference type="FunFam" id="3.30.60.60:FF:000001">
    <property type="entry name" value="Histone acetyltransferase"/>
    <property type="match status" value="1"/>
</dbReference>
<comment type="catalytic activity">
    <reaction evidence="6">
        <text>L-lysyl-[protein] + acetyl-CoA = N(6)-acetyl-L-lysyl-[protein] + CoA + H(+)</text>
        <dbReference type="Rhea" id="RHEA:45948"/>
        <dbReference type="Rhea" id="RHEA-COMP:9752"/>
        <dbReference type="Rhea" id="RHEA-COMP:10731"/>
        <dbReference type="ChEBI" id="CHEBI:15378"/>
        <dbReference type="ChEBI" id="CHEBI:29969"/>
        <dbReference type="ChEBI" id="CHEBI:57287"/>
        <dbReference type="ChEBI" id="CHEBI:57288"/>
        <dbReference type="ChEBI" id="CHEBI:61930"/>
        <dbReference type="EC" id="2.3.1.48"/>
    </reaction>
</comment>
<dbReference type="GO" id="GO:0005634">
    <property type="term" value="C:nucleus"/>
    <property type="evidence" value="ECO:0007669"/>
    <property type="project" value="UniProtKB-SubCell"/>
</dbReference>
<dbReference type="Gene3D" id="1.10.10.10">
    <property type="entry name" value="Winged helix-like DNA-binding domain superfamily/Winged helix DNA-binding domain"/>
    <property type="match status" value="1"/>
</dbReference>
<dbReference type="SUPFAM" id="SSF54160">
    <property type="entry name" value="Chromo domain-like"/>
    <property type="match status" value="1"/>
</dbReference>
<dbReference type="PROSITE" id="PS00028">
    <property type="entry name" value="ZINC_FINGER_C2H2_1"/>
    <property type="match status" value="1"/>
</dbReference>
<dbReference type="AlphaFoldDB" id="A0A5S6Q9Z4"/>
<dbReference type="GO" id="GO:0035267">
    <property type="term" value="C:NuA4 histone acetyltransferase complex"/>
    <property type="evidence" value="ECO:0007669"/>
    <property type="project" value="TreeGrafter"/>
</dbReference>
<dbReference type="Pfam" id="PF11717">
    <property type="entry name" value="Tudor-knot"/>
    <property type="match status" value="1"/>
</dbReference>
<comment type="similarity">
    <text evidence="1 6">Belongs to the MYST (SAS/MOZ) family.</text>
</comment>
<dbReference type="GO" id="GO:0006355">
    <property type="term" value="P:regulation of DNA-templated transcription"/>
    <property type="evidence" value="ECO:0007669"/>
    <property type="project" value="InterPro"/>
</dbReference>
<dbReference type="WBParaSite" id="TMUE_1000004008.1">
    <property type="protein sequence ID" value="TMUE_1000004008.1"/>
    <property type="gene ID" value="WBGene00293508"/>
</dbReference>
<dbReference type="CDD" id="cd04301">
    <property type="entry name" value="NAT_SF"/>
    <property type="match status" value="1"/>
</dbReference>
<dbReference type="PROSITE" id="PS51726">
    <property type="entry name" value="MYST_HAT"/>
    <property type="match status" value="1"/>
</dbReference>
<dbReference type="GO" id="GO:0072487">
    <property type="term" value="C:MSL complex"/>
    <property type="evidence" value="ECO:0007669"/>
    <property type="project" value="TreeGrafter"/>
</dbReference>
<evidence type="ECO:0000259" key="7">
    <source>
        <dbReference type="PROSITE" id="PS51726"/>
    </source>
</evidence>
<dbReference type="GO" id="GO:0046972">
    <property type="term" value="F:histone H4K16 acetyltransferase activity"/>
    <property type="evidence" value="ECO:0007669"/>
    <property type="project" value="TreeGrafter"/>
</dbReference>
<dbReference type="InterPro" id="IPR013087">
    <property type="entry name" value="Znf_C2H2_type"/>
</dbReference>
<sequence>MINEPEHANGDQDLPADREPVVGEYYSVIRGTNRSRRAEIIARRINADTKVVEYFVHFDGDDRRMDVWLPAEAIDFTKRRSNESPEVKRGEAALENIHGAVTRSQRVRLEETDAYPYYGMDPETYALEKEREELTRIKYISTIHFGGYRIETWYYSPYPGKYGISPKLFVCDKCFKYMSCSNSYRRHRSRSHDATPGREIYRQENLSIIEVDGEDKRNKKSWIYCQNLCLLSKMFLDHKTVCYDVEPFWFYVLYEWEEDELHAAGYFSKEKWPSDNNNLSCITVFPPYQRKGYGSFLIQFSYMLSAREGVVGGPERPLSDFGRISYRTFWTWKIVQVLQEYLGCSMTVKGISRSAGLLQSDVLETLRALKIPHFYKGQKMVRFTEQLLTFCVTSKYYRVPSLIVDPQFLLAAPLTNPRMLKKRRASSQLLMDNRKMTAYR</sequence>
<keyword evidence="4" id="KW-0007">Acetylation</keyword>
<dbReference type="EC" id="2.3.1.48" evidence="2 6"/>
<dbReference type="InterPro" id="IPR002717">
    <property type="entry name" value="HAT_MYST-type"/>
</dbReference>
<dbReference type="Pfam" id="PF01853">
    <property type="entry name" value="MOZ_SAS"/>
    <property type="match status" value="1"/>
</dbReference>
<organism evidence="8 9">
    <name type="scientific">Trichuris muris</name>
    <name type="common">Mouse whipworm</name>
    <dbReference type="NCBI Taxonomy" id="70415"/>
    <lineage>
        <taxon>Eukaryota</taxon>
        <taxon>Metazoa</taxon>
        <taxon>Ecdysozoa</taxon>
        <taxon>Nematoda</taxon>
        <taxon>Enoplea</taxon>
        <taxon>Dorylaimia</taxon>
        <taxon>Trichinellida</taxon>
        <taxon>Trichuridae</taxon>
        <taxon>Trichuris</taxon>
    </lineage>
</organism>
<feature type="active site" description="Proton donor/acceptor" evidence="5">
    <location>
        <position position="315"/>
    </location>
</feature>
<dbReference type="Pfam" id="PF17772">
    <property type="entry name" value="zf-MYST"/>
    <property type="match status" value="1"/>
</dbReference>
<accession>A0A5S6Q9Z4</accession>
<evidence type="ECO:0000256" key="3">
    <source>
        <dbReference type="ARBA" id="ARBA00022679"/>
    </source>
</evidence>
<dbReference type="Gene3D" id="2.30.30.140">
    <property type="match status" value="1"/>
</dbReference>